<gene>
    <name evidence="2" type="ORF">LTRI10_LOCUS38821</name>
</gene>
<organism evidence="2 3">
    <name type="scientific">Linum trigynum</name>
    <dbReference type="NCBI Taxonomy" id="586398"/>
    <lineage>
        <taxon>Eukaryota</taxon>
        <taxon>Viridiplantae</taxon>
        <taxon>Streptophyta</taxon>
        <taxon>Embryophyta</taxon>
        <taxon>Tracheophyta</taxon>
        <taxon>Spermatophyta</taxon>
        <taxon>Magnoliopsida</taxon>
        <taxon>eudicotyledons</taxon>
        <taxon>Gunneridae</taxon>
        <taxon>Pentapetalae</taxon>
        <taxon>rosids</taxon>
        <taxon>fabids</taxon>
        <taxon>Malpighiales</taxon>
        <taxon>Linaceae</taxon>
        <taxon>Linum</taxon>
    </lineage>
</organism>
<sequence>MGQKLWRAPLGQCGWSWSISQKHLRPPLQLSCQLSFCFCPSSLLSFCFFSAGFSRSSLPAFSIALLAAAAGRKLPCPRLMVPPAPHKPLAVLDPRNSVDSCAFHLHSWRPFLPSPTPPDPDPCSSLAKRPCLSDRATSFSIDSIDLSRLSLLDDTVSPYRRTGPLGLLGPRKRRRRRGASRSVSGRSSDRSANRRCCSIGASAAHGTCSDFPVAIGTDSSGELFGNGGDPNWASDVSEAARNSSKEEKECLVSGCGAQFGNLDAHVGADSGYGSEPGYRGDAELGYGDEFDEEEEDARPLFWGRRSEEGAEDTKMEMVGENTLFTDQKTHYRCRRKKHDCRMVDSLR</sequence>
<dbReference type="PANTHER" id="PTHR36775">
    <property type="entry name" value="LYR MOTIF PROTEIN"/>
    <property type="match status" value="1"/>
</dbReference>
<dbReference type="AlphaFoldDB" id="A0AAV2FKS7"/>
<evidence type="ECO:0000313" key="2">
    <source>
        <dbReference type="EMBL" id="CAL1398597.1"/>
    </source>
</evidence>
<protein>
    <submittedName>
        <fullName evidence="2">Uncharacterized protein</fullName>
    </submittedName>
</protein>
<feature type="compositionally biased region" description="Acidic residues" evidence="1">
    <location>
        <begin position="286"/>
        <end position="296"/>
    </location>
</feature>
<dbReference type="EMBL" id="OZ034820">
    <property type="protein sequence ID" value="CAL1398597.1"/>
    <property type="molecule type" value="Genomic_DNA"/>
</dbReference>
<feature type="region of interest" description="Disordered" evidence="1">
    <location>
        <begin position="162"/>
        <end position="192"/>
    </location>
</feature>
<keyword evidence="3" id="KW-1185">Reference proteome</keyword>
<evidence type="ECO:0000256" key="1">
    <source>
        <dbReference type="SAM" id="MobiDB-lite"/>
    </source>
</evidence>
<reference evidence="2 3" key="1">
    <citation type="submission" date="2024-04" db="EMBL/GenBank/DDBJ databases">
        <authorList>
            <person name="Fracassetti M."/>
        </authorList>
    </citation>
    <scope>NUCLEOTIDE SEQUENCE [LARGE SCALE GENOMIC DNA]</scope>
</reference>
<evidence type="ECO:0000313" key="3">
    <source>
        <dbReference type="Proteomes" id="UP001497516"/>
    </source>
</evidence>
<dbReference type="Proteomes" id="UP001497516">
    <property type="component" value="Chromosome 7"/>
</dbReference>
<feature type="region of interest" description="Disordered" evidence="1">
    <location>
        <begin position="273"/>
        <end position="315"/>
    </location>
</feature>
<feature type="compositionally biased region" description="Basic and acidic residues" evidence="1">
    <location>
        <begin position="304"/>
        <end position="315"/>
    </location>
</feature>
<proteinExistence type="predicted"/>
<name>A0AAV2FKS7_9ROSI</name>
<accession>A0AAV2FKS7</accession>
<feature type="compositionally biased region" description="Basic residues" evidence="1">
    <location>
        <begin position="170"/>
        <end position="179"/>
    </location>
</feature>
<dbReference type="PANTHER" id="PTHR36775:SF1">
    <property type="entry name" value="LYR MOTIF PROTEIN"/>
    <property type="match status" value="1"/>
</dbReference>